<evidence type="ECO:0000313" key="2">
    <source>
        <dbReference type="Proteomes" id="UP000509346"/>
    </source>
</evidence>
<protein>
    <submittedName>
        <fullName evidence="1">Uncharacterized protein</fullName>
    </submittedName>
</protein>
<organism evidence="1 2">
    <name type="scientific">Halosimplex pelagicum</name>
    <dbReference type="NCBI Taxonomy" id="869886"/>
    <lineage>
        <taxon>Archaea</taxon>
        <taxon>Methanobacteriati</taxon>
        <taxon>Methanobacteriota</taxon>
        <taxon>Stenosarchaea group</taxon>
        <taxon>Halobacteria</taxon>
        <taxon>Halobacteriales</taxon>
        <taxon>Haloarculaceae</taxon>
        <taxon>Halosimplex</taxon>
    </lineage>
</organism>
<gene>
    <name evidence="1" type="ORF">HZS54_06365</name>
</gene>
<dbReference type="InterPro" id="IPR058483">
    <property type="entry name" value="DUF8170"/>
</dbReference>
<sequence length="246" mass="27937">MEAVQQALRGLDVGSTEAVRILSWANSETPAIYDRDQTAYLVLGSYRDPYLRRVRAVSDRLNRRYGTYAFLIGDLSDIDLPRLPEFRVKFHITATLSDYVAAVFEQDAGGEINELGKLGETEYFEKAYALPRAYQWETEDHLSDERDVLAAGAQLMAATDIDDESKAAELEVLVDRANQTGIDISVDEVTTTLEEDAFEVPSYSWVHLNDFRLFELHGRCYPWTTEDELLEATDDLPGSPRPEWEQ</sequence>
<proteinExistence type="predicted"/>
<name>A0A7D5PAM6_9EURY</name>
<dbReference type="EMBL" id="CP058909">
    <property type="protein sequence ID" value="QLH84923.1"/>
    <property type="molecule type" value="Genomic_DNA"/>
</dbReference>
<keyword evidence="2" id="KW-1185">Reference proteome</keyword>
<evidence type="ECO:0000313" key="1">
    <source>
        <dbReference type="EMBL" id="QLH84923.1"/>
    </source>
</evidence>
<dbReference type="KEGG" id="hpel:HZS54_06365"/>
<dbReference type="Pfam" id="PF26508">
    <property type="entry name" value="DUF8170"/>
    <property type="match status" value="1"/>
</dbReference>
<dbReference type="Proteomes" id="UP000509346">
    <property type="component" value="Chromosome"/>
</dbReference>
<reference evidence="1 2" key="1">
    <citation type="submission" date="2020-07" db="EMBL/GenBank/DDBJ databases">
        <title>Halosimplex litoreum sp. nov. and Halosimplex rubrum sp. nov., isolated from different salt environments.</title>
        <authorList>
            <person name="Cui H."/>
        </authorList>
    </citation>
    <scope>NUCLEOTIDE SEQUENCE [LARGE SCALE GENOMIC DNA]</scope>
    <source>
        <strain evidence="1 2">R2</strain>
    </source>
</reference>
<accession>A0A7D5PAM6</accession>
<dbReference type="AlphaFoldDB" id="A0A7D5PAM6"/>